<organism evidence="2 3">
    <name type="scientific">Parabacteroides faecis</name>
    <dbReference type="NCBI Taxonomy" id="1217282"/>
    <lineage>
        <taxon>Bacteria</taxon>
        <taxon>Pseudomonadati</taxon>
        <taxon>Bacteroidota</taxon>
        <taxon>Bacteroidia</taxon>
        <taxon>Bacteroidales</taxon>
        <taxon>Tannerellaceae</taxon>
        <taxon>Parabacteroides</taxon>
    </lineage>
</organism>
<dbReference type="InterPro" id="IPR001173">
    <property type="entry name" value="Glyco_trans_2-like"/>
</dbReference>
<dbReference type="RefSeq" id="WP_229801144.1">
    <property type="nucleotide sequence ID" value="NZ_BMPB01000014.1"/>
</dbReference>
<gene>
    <name evidence="2" type="ORF">GGQ57_004170</name>
</gene>
<dbReference type="PANTHER" id="PTHR10859:SF91">
    <property type="entry name" value="DOLICHYL-PHOSPHATE BETA-GLUCOSYLTRANSFERASE"/>
    <property type="match status" value="1"/>
</dbReference>
<sequence>MMNDRTEIDIILPCYNPPPRWEQKVIGKFKEIQSLFSPIDFHLFIVSDGSKRGYEPETVAALEQAIPGIQIIDYRPNRGKGYALRKAVQQTLSEYIIYTDYDFPYTDDSFREVINSLLKGADIVVATRDRSYQKNLPPFRRFLSESSHLCNAIFLRLKIRDTQGGLKGFNQTGKTVFLSTKVNSFLFDTEFIYKGQQKKINIQAVQSRIRDGLTVSDMGFNVLKREMANFLSILFTNDLTQF</sequence>
<evidence type="ECO:0000313" key="3">
    <source>
        <dbReference type="Proteomes" id="UP000533637"/>
    </source>
</evidence>
<proteinExistence type="predicted"/>
<accession>A0ABR6KRW2</accession>
<dbReference type="SUPFAM" id="SSF53448">
    <property type="entry name" value="Nucleotide-diphospho-sugar transferases"/>
    <property type="match status" value="1"/>
</dbReference>
<dbReference type="Gene3D" id="3.90.550.10">
    <property type="entry name" value="Spore Coat Polysaccharide Biosynthesis Protein SpsA, Chain A"/>
    <property type="match status" value="1"/>
</dbReference>
<dbReference type="EMBL" id="JACHOC010000009">
    <property type="protein sequence ID" value="MBB4624242.1"/>
    <property type="molecule type" value="Genomic_DNA"/>
</dbReference>
<reference evidence="2 3" key="1">
    <citation type="submission" date="2020-08" db="EMBL/GenBank/DDBJ databases">
        <title>Genomic Encyclopedia of Type Strains, Phase IV (KMG-IV): sequencing the most valuable type-strain genomes for metagenomic binning, comparative biology and taxonomic classification.</title>
        <authorList>
            <person name="Goeker M."/>
        </authorList>
    </citation>
    <scope>NUCLEOTIDE SEQUENCE [LARGE SCALE GENOMIC DNA]</scope>
    <source>
        <strain evidence="2 3">DSM 102983</strain>
    </source>
</reference>
<dbReference type="PANTHER" id="PTHR10859">
    <property type="entry name" value="GLYCOSYL TRANSFERASE"/>
    <property type="match status" value="1"/>
</dbReference>
<keyword evidence="3" id="KW-1185">Reference proteome</keyword>
<dbReference type="InterPro" id="IPR029044">
    <property type="entry name" value="Nucleotide-diphossugar_trans"/>
</dbReference>
<evidence type="ECO:0000313" key="2">
    <source>
        <dbReference type="EMBL" id="MBB4624242.1"/>
    </source>
</evidence>
<feature type="domain" description="Glycosyltransferase 2-like" evidence="1">
    <location>
        <begin position="10"/>
        <end position="165"/>
    </location>
</feature>
<evidence type="ECO:0000259" key="1">
    <source>
        <dbReference type="Pfam" id="PF00535"/>
    </source>
</evidence>
<protein>
    <submittedName>
        <fullName evidence="2">Glycosyltransferase involved in cell wall biosynthesis</fullName>
    </submittedName>
</protein>
<dbReference type="Pfam" id="PF00535">
    <property type="entry name" value="Glycos_transf_2"/>
    <property type="match status" value="1"/>
</dbReference>
<dbReference type="Proteomes" id="UP000533637">
    <property type="component" value="Unassembled WGS sequence"/>
</dbReference>
<name>A0ABR6KRW2_9BACT</name>
<comment type="caution">
    <text evidence="2">The sequence shown here is derived from an EMBL/GenBank/DDBJ whole genome shotgun (WGS) entry which is preliminary data.</text>
</comment>